<feature type="transmembrane region" description="Helical" evidence="7">
    <location>
        <begin position="205"/>
        <end position="223"/>
    </location>
</feature>
<evidence type="ECO:0000256" key="7">
    <source>
        <dbReference type="RuleBase" id="RU363032"/>
    </source>
</evidence>
<gene>
    <name evidence="9" type="primary">phnE</name>
    <name evidence="9" type="ORF">GCM10011482_23820</name>
</gene>
<dbReference type="SUPFAM" id="SSF161098">
    <property type="entry name" value="MetI-like"/>
    <property type="match status" value="1"/>
</dbReference>
<feature type="transmembrane region" description="Helical" evidence="7">
    <location>
        <begin position="235"/>
        <end position="253"/>
    </location>
</feature>
<proteinExistence type="inferred from homology"/>
<organism evidence="9 10">
    <name type="scientific">Enterococcus alcedinis</name>
    <dbReference type="NCBI Taxonomy" id="1274384"/>
    <lineage>
        <taxon>Bacteria</taxon>
        <taxon>Bacillati</taxon>
        <taxon>Bacillota</taxon>
        <taxon>Bacilli</taxon>
        <taxon>Lactobacillales</taxon>
        <taxon>Enterococcaceae</taxon>
        <taxon>Enterococcus</taxon>
    </lineage>
</organism>
<reference evidence="9" key="2">
    <citation type="submission" date="2020-09" db="EMBL/GenBank/DDBJ databases">
        <authorList>
            <person name="Sun Q."/>
            <person name="Sedlacek I."/>
        </authorList>
    </citation>
    <scope>NUCLEOTIDE SEQUENCE</scope>
    <source>
        <strain evidence="9">CCM 8433</strain>
    </source>
</reference>
<keyword evidence="10" id="KW-1185">Reference proteome</keyword>
<dbReference type="PROSITE" id="PS50928">
    <property type="entry name" value="ABC_TM1"/>
    <property type="match status" value="1"/>
</dbReference>
<dbReference type="InterPro" id="IPR000515">
    <property type="entry name" value="MetI-like"/>
</dbReference>
<feature type="transmembrane region" description="Helical" evidence="7">
    <location>
        <begin position="64"/>
        <end position="94"/>
    </location>
</feature>
<evidence type="ECO:0000256" key="5">
    <source>
        <dbReference type="ARBA" id="ARBA00022989"/>
    </source>
</evidence>
<keyword evidence="3" id="KW-1003">Cell membrane</keyword>
<dbReference type="GO" id="GO:0015416">
    <property type="term" value="F:ABC-type phosphonate transporter activity"/>
    <property type="evidence" value="ECO:0007669"/>
    <property type="project" value="InterPro"/>
</dbReference>
<sequence length="261" mass="29280">MNREIVLSQQSSLKKRTNISFISTVIVLTFVYLQVNPLTILTAFPDFLLFFIQNFFPADFSNLASYLPLILETILFAIVGTYFSAFLAFFFGLLMSEKTNPIAWLRIISRFMMSFLRNIPVLVWASLLVYVFGIGNMVGLIALIIATLGFLARSYAETMNEIAGSKLEALQASGASYLQVLFHGLIPEFIPAWLNWTLFSFEINIRASAILGMVGAGGIGIMIQTNIRLFNYHQALALIIVLVALVLLTEFGVNKLRRWLV</sequence>
<dbReference type="Gene3D" id="1.10.3720.10">
    <property type="entry name" value="MetI-like"/>
    <property type="match status" value="1"/>
</dbReference>
<evidence type="ECO:0000256" key="2">
    <source>
        <dbReference type="ARBA" id="ARBA00022448"/>
    </source>
</evidence>
<dbReference type="GO" id="GO:0005886">
    <property type="term" value="C:plasma membrane"/>
    <property type="evidence" value="ECO:0007669"/>
    <property type="project" value="UniProtKB-SubCell"/>
</dbReference>
<dbReference type="PANTHER" id="PTHR30043:SF1">
    <property type="entry name" value="ABC TRANSPORT SYSTEM PERMEASE PROTEIN P69"/>
    <property type="match status" value="1"/>
</dbReference>
<reference evidence="9" key="1">
    <citation type="journal article" date="2014" name="Int. J. Syst. Evol. Microbiol.">
        <title>Complete genome sequence of Corynebacterium casei LMG S-19264T (=DSM 44701T), isolated from a smear-ripened cheese.</title>
        <authorList>
            <consortium name="US DOE Joint Genome Institute (JGI-PGF)"/>
            <person name="Walter F."/>
            <person name="Albersmeier A."/>
            <person name="Kalinowski J."/>
            <person name="Ruckert C."/>
        </authorList>
    </citation>
    <scope>NUCLEOTIDE SEQUENCE</scope>
    <source>
        <strain evidence="9">CCM 8433</strain>
    </source>
</reference>
<keyword evidence="6 7" id="KW-0472">Membrane</keyword>
<dbReference type="CDD" id="cd06261">
    <property type="entry name" value="TM_PBP2"/>
    <property type="match status" value="1"/>
</dbReference>
<feature type="transmembrane region" description="Helical" evidence="7">
    <location>
        <begin position="21"/>
        <end position="44"/>
    </location>
</feature>
<dbReference type="EMBL" id="BMDT01000015">
    <property type="protein sequence ID" value="GGI66728.1"/>
    <property type="molecule type" value="Genomic_DNA"/>
</dbReference>
<name>A0A917JG91_9ENTE</name>
<comment type="caution">
    <text evidence="9">The sequence shown here is derived from an EMBL/GenBank/DDBJ whole genome shotgun (WGS) entry which is preliminary data.</text>
</comment>
<comment type="similarity">
    <text evidence="7">Belongs to the binding-protein-dependent transport system permease family.</text>
</comment>
<evidence type="ECO:0000259" key="8">
    <source>
        <dbReference type="PROSITE" id="PS50928"/>
    </source>
</evidence>
<keyword evidence="2 7" id="KW-0813">Transport</keyword>
<dbReference type="RefSeq" id="WP_188368546.1">
    <property type="nucleotide sequence ID" value="NZ_BMDT01000015.1"/>
</dbReference>
<dbReference type="InterPro" id="IPR005769">
    <property type="entry name" value="PhnE/PtxC"/>
</dbReference>
<evidence type="ECO:0000256" key="3">
    <source>
        <dbReference type="ARBA" id="ARBA00022475"/>
    </source>
</evidence>
<keyword evidence="5 7" id="KW-1133">Transmembrane helix</keyword>
<keyword evidence="4 7" id="KW-0812">Transmembrane</keyword>
<dbReference type="NCBIfam" id="TIGR01097">
    <property type="entry name" value="PhnE"/>
    <property type="match status" value="1"/>
</dbReference>
<accession>A0A917JG91</accession>
<evidence type="ECO:0000313" key="10">
    <source>
        <dbReference type="Proteomes" id="UP000622610"/>
    </source>
</evidence>
<feature type="transmembrane region" description="Helical" evidence="7">
    <location>
        <begin position="138"/>
        <end position="156"/>
    </location>
</feature>
<dbReference type="PANTHER" id="PTHR30043">
    <property type="entry name" value="PHOSPHONATES TRANSPORT SYSTEM PERMEASE PROTEIN"/>
    <property type="match status" value="1"/>
</dbReference>
<evidence type="ECO:0000256" key="6">
    <source>
        <dbReference type="ARBA" id="ARBA00023136"/>
    </source>
</evidence>
<dbReference type="AlphaFoldDB" id="A0A917JG91"/>
<dbReference type="Proteomes" id="UP000622610">
    <property type="component" value="Unassembled WGS sequence"/>
</dbReference>
<evidence type="ECO:0000256" key="1">
    <source>
        <dbReference type="ARBA" id="ARBA00004651"/>
    </source>
</evidence>
<comment type="subcellular location">
    <subcellularLocation>
        <location evidence="1 7">Cell membrane</location>
        <topology evidence="1 7">Multi-pass membrane protein</topology>
    </subcellularLocation>
</comment>
<dbReference type="Pfam" id="PF00528">
    <property type="entry name" value="BPD_transp_1"/>
    <property type="match status" value="1"/>
</dbReference>
<protein>
    <submittedName>
        <fullName evidence="9">Phosphonate ABC transporter, permease protein PhnE</fullName>
    </submittedName>
</protein>
<evidence type="ECO:0000256" key="4">
    <source>
        <dbReference type="ARBA" id="ARBA00022692"/>
    </source>
</evidence>
<feature type="domain" description="ABC transmembrane type-1" evidence="8">
    <location>
        <begin position="70"/>
        <end position="251"/>
    </location>
</feature>
<evidence type="ECO:0000313" key="9">
    <source>
        <dbReference type="EMBL" id="GGI66728.1"/>
    </source>
</evidence>
<dbReference type="InterPro" id="IPR035906">
    <property type="entry name" value="MetI-like_sf"/>
</dbReference>